<dbReference type="Proteomes" id="UP001465331">
    <property type="component" value="Unassembled WGS sequence"/>
</dbReference>
<reference evidence="9 10" key="1">
    <citation type="submission" date="2024-06" db="EMBL/GenBank/DDBJ databases">
        <authorList>
            <person name="Li Z."/>
            <person name="Jiang Y."/>
        </authorList>
    </citation>
    <scope>NUCLEOTIDE SEQUENCE [LARGE SCALE GENOMIC DNA]</scope>
    <source>
        <strain evidence="9 10">HSW-8</strain>
    </source>
</reference>
<dbReference type="GO" id="GO:0051213">
    <property type="term" value="F:dioxygenase activity"/>
    <property type="evidence" value="ECO:0007669"/>
    <property type="project" value="UniProtKB-KW"/>
</dbReference>
<dbReference type="PANTHER" id="PTHR43756:SF5">
    <property type="entry name" value="CHOLINE MONOOXYGENASE, CHLOROPLASTIC"/>
    <property type="match status" value="1"/>
</dbReference>
<proteinExistence type="predicted"/>
<dbReference type="Pfam" id="PF00355">
    <property type="entry name" value="Rieske"/>
    <property type="match status" value="1"/>
</dbReference>
<feature type="transmembrane region" description="Helical" evidence="7">
    <location>
        <begin position="291"/>
        <end position="314"/>
    </location>
</feature>
<dbReference type="InterPro" id="IPR015879">
    <property type="entry name" value="Ring_hydroxy_dOase_asu_C_dom"/>
</dbReference>
<evidence type="ECO:0000256" key="6">
    <source>
        <dbReference type="ARBA" id="ARBA00023014"/>
    </source>
</evidence>
<evidence type="ECO:0000256" key="2">
    <source>
        <dbReference type="ARBA" id="ARBA00022714"/>
    </source>
</evidence>
<keyword evidence="10" id="KW-1185">Reference proteome</keyword>
<dbReference type="RefSeq" id="WP_352890863.1">
    <property type="nucleotide sequence ID" value="NZ_JBEPIJ010000028.1"/>
</dbReference>
<protein>
    <submittedName>
        <fullName evidence="9">Aromatic ring-hydroxylating dioxygenase subunit alpha</fullName>
    </submittedName>
</protein>
<dbReference type="SUPFAM" id="SSF55961">
    <property type="entry name" value="Bet v1-like"/>
    <property type="match status" value="1"/>
</dbReference>
<sequence>MQRNKWCRTTNGVVMQAVDKAMKASSGQFQAAKHLTSPAMSVIEPVTTQVETSVYLDPEMFARERERIFGVLPVPVLLAQQLAVPGSYTAIELAGRPVIVARGMDGAVRAFLNACRHRGTRLVACGEAATGLKLTCPYHAWTYNLEGKLIGVPREECFINLRKDSLGLKALPSREVAGLIWVSLDPSAKLDDAAIGEELIDDFDAIALGQMRLYRTQEYLVKANWKLVTDAFLEGYHVTRLHAKTLARFFVDAPQMIERIGQHLRQSSGSRKGFCAEHVSENWPELRKSVVYAYIVFPGVVVVTSPVYVSVMFLTPESLDRTRIQYVMLVEPGTADAKMEDVYERSFRLMADAFGNEDFKAAELCQEGLRAGAIDRVLLGGMEQGVRRFHDVVEEYVGT</sequence>
<keyword evidence="9" id="KW-0223">Dioxygenase</keyword>
<feature type="domain" description="Rieske" evidence="8">
    <location>
        <begin position="75"/>
        <end position="182"/>
    </location>
</feature>
<accession>A0ABV2ADM9</accession>
<evidence type="ECO:0000256" key="3">
    <source>
        <dbReference type="ARBA" id="ARBA00022723"/>
    </source>
</evidence>
<dbReference type="PRINTS" id="PR00090">
    <property type="entry name" value="RNGDIOXGNASE"/>
</dbReference>
<keyword evidence="4" id="KW-0560">Oxidoreductase</keyword>
<evidence type="ECO:0000256" key="5">
    <source>
        <dbReference type="ARBA" id="ARBA00023004"/>
    </source>
</evidence>
<dbReference type="InterPro" id="IPR001663">
    <property type="entry name" value="Rng_hydr_dOase-A"/>
</dbReference>
<evidence type="ECO:0000256" key="4">
    <source>
        <dbReference type="ARBA" id="ARBA00023002"/>
    </source>
</evidence>
<evidence type="ECO:0000256" key="7">
    <source>
        <dbReference type="SAM" id="Phobius"/>
    </source>
</evidence>
<keyword evidence="6" id="KW-0411">Iron-sulfur</keyword>
<dbReference type="InterPro" id="IPR017941">
    <property type="entry name" value="Rieske_2Fe-2S"/>
</dbReference>
<dbReference type="CDD" id="cd03469">
    <property type="entry name" value="Rieske_RO_Alpha_N"/>
    <property type="match status" value="1"/>
</dbReference>
<organism evidence="9 10">
    <name type="scientific">Sinimarinibacterium thermocellulolyticum</name>
    <dbReference type="NCBI Taxonomy" id="3170016"/>
    <lineage>
        <taxon>Bacteria</taxon>
        <taxon>Pseudomonadati</taxon>
        <taxon>Pseudomonadota</taxon>
        <taxon>Gammaproteobacteria</taxon>
        <taxon>Nevskiales</taxon>
        <taxon>Nevskiaceae</taxon>
        <taxon>Sinimarinibacterium</taxon>
    </lineage>
</organism>
<keyword evidence="3" id="KW-0479">Metal-binding</keyword>
<dbReference type="Pfam" id="PF00848">
    <property type="entry name" value="Ring_hydroxyl_A"/>
    <property type="match status" value="1"/>
</dbReference>
<dbReference type="PANTHER" id="PTHR43756">
    <property type="entry name" value="CHOLINE MONOOXYGENASE, CHLOROPLASTIC"/>
    <property type="match status" value="1"/>
</dbReference>
<dbReference type="Gene3D" id="3.90.380.10">
    <property type="entry name" value="Naphthalene 1,2-dioxygenase Alpha Subunit, Chain A, domain 1"/>
    <property type="match status" value="1"/>
</dbReference>
<dbReference type="InterPro" id="IPR036922">
    <property type="entry name" value="Rieske_2Fe-2S_sf"/>
</dbReference>
<keyword evidence="7" id="KW-1133">Transmembrane helix</keyword>
<dbReference type="Gene3D" id="2.102.10.10">
    <property type="entry name" value="Rieske [2Fe-2S] iron-sulphur domain"/>
    <property type="match status" value="1"/>
</dbReference>
<name>A0ABV2ADM9_9GAMM</name>
<keyword evidence="5" id="KW-0408">Iron</keyword>
<comment type="caution">
    <text evidence="9">The sequence shown here is derived from an EMBL/GenBank/DDBJ whole genome shotgun (WGS) entry which is preliminary data.</text>
</comment>
<dbReference type="EMBL" id="JBEPIJ010000028">
    <property type="protein sequence ID" value="MES0875327.1"/>
    <property type="molecule type" value="Genomic_DNA"/>
</dbReference>
<dbReference type="PROSITE" id="PS51296">
    <property type="entry name" value="RIESKE"/>
    <property type="match status" value="1"/>
</dbReference>
<evidence type="ECO:0000259" key="8">
    <source>
        <dbReference type="PROSITE" id="PS51296"/>
    </source>
</evidence>
<gene>
    <name evidence="9" type="ORF">ABSH63_15110</name>
</gene>
<dbReference type="SUPFAM" id="SSF50022">
    <property type="entry name" value="ISP domain"/>
    <property type="match status" value="1"/>
</dbReference>
<evidence type="ECO:0000256" key="1">
    <source>
        <dbReference type="ARBA" id="ARBA00001962"/>
    </source>
</evidence>
<keyword evidence="7" id="KW-0472">Membrane</keyword>
<evidence type="ECO:0000313" key="9">
    <source>
        <dbReference type="EMBL" id="MES0875327.1"/>
    </source>
</evidence>
<evidence type="ECO:0000313" key="10">
    <source>
        <dbReference type="Proteomes" id="UP001465331"/>
    </source>
</evidence>
<keyword evidence="2" id="KW-0001">2Fe-2S</keyword>
<comment type="cofactor">
    <cofactor evidence="1">
        <name>Fe cation</name>
        <dbReference type="ChEBI" id="CHEBI:24875"/>
    </cofactor>
</comment>
<keyword evidence="7" id="KW-0812">Transmembrane</keyword>